<evidence type="ECO:0000259" key="1">
    <source>
        <dbReference type="SMART" id="SM00507"/>
    </source>
</evidence>
<dbReference type="EMBL" id="BMJT01000003">
    <property type="protein sequence ID" value="GGG17911.1"/>
    <property type="molecule type" value="Genomic_DNA"/>
</dbReference>
<dbReference type="GO" id="GO:0004519">
    <property type="term" value="F:endonuclease activity"/>
    <property type="evidence" value="ECO:0007669"/>
    <property type="project" value="InterPro"/>
</dbReference>
<dbReference type="CDD" id="cd00085">
    <property type="entry name" value="HNHc"/>
    <property type="match status" value="1"/>
</dbReference>
<evidence type="ECO:0000313" key="3">
    <source>
        <dbReference type="Proteomes" id="UP000616608"/>
    </source>
</evidence>
<dbReference type="Pfam" id="PF01844">
    <property type="entry name" value="HNH"/>
    <property type="match status" value="1"/>
</dbReference>
<protein>
    <recommendedName>
        <fullName evidence="1">HNH nuclease domain-containing protein</fullName>
    </recommendedName>
</protein>
<dbReference type="AlphaFoldDB" id="A0A917G1T3"/>
<sequence length="317" mass="38228">MAWDLKVGELKESYVTEDMIWQRLNYFFFDAKTTTSYKYGFFKALLENLYVMDEERNLHYDYLFYDFTKIYWNLVVHHQLWQSNAKSQYSSIQRILEDVQIEHTIPKNWRFDQLPVSLQQEIVQNIKKAGKQYVIGAFYGDVDGLFYRFHLKDESLQMNPPVLQFLKKYQRLITNLTNYQLAKFLEKYNPDFTQMLIRVEQVSQRENLKEFRELLQTACGATCFYCGKTSKKTLHVDHFIPWFYVQNDKLWNFVLACASCNTRKNKRVPSQHYVKALLLQNQQVQQQVRMDYFYAYQPEKLEELYQFAISNGCKVWL</sequence>
<accession>A0A917G1T3</accession>
<organism evidence="2 3">
    <name type="scientific">Lysinibacillus alkalisoli</name>
    <dbReference type="NCBI Taxonomy" id="1911548"/>
    <lineage>
        <taxon>Bacteria</taxon>
        <taxon>Bacillati</taxon>
        <taxon>Bacillota</taxon>
        <taxon>Bacilli</taxon>
        <taxon>Bacillales</taxon>
        <taxon>Bacillaceae</taxon>
        <taxon>Lysinibacillus</taxon>
    </lineage>
</organism>
<dbReference type="Gene3D" id="1.10.30.50">
    <property type="match status" value="1"/>
</dbReference>
<dbReference type="PANTHER" id="PTHR33877:SF1">
    <property type="entry name" value="TYPE IV METHYL-DIRECTED RESTRICTION ENZYME ECOKMCRA"/>
    <property type="match status" value="1"/>
</dbReference>
<dbReference type="InterPro" id="IPR052892">
    <property type="entry name" value="NA-targeting_endonuclease"/>
</dbReference>
<reference evidence="2" key="1">
    <citation type="journal article" date="2014" name="Int. J. Syst. Evol. Microbiol.">
        <title>Complete genome sequence of Corynebacterium casei LMG S-19264T (=DSM 44701T), isolated from a smear-ripened cheese.</title>
        <authorList>
            <consortium name="US DOE Joint Genome Institute (JGI-PGF)"/>
            <person name="Walter F."/>
            <person name="Albersmeier A."/>
            <person name="Kalinowski J."/>
            <person name="Ruckert C."/>
        </authorList>
    </citation>
    <scope>NUCLEOTIDE SEQUENCE</scope>
    <source>
        <strain evidence="2">CGMCC 1.15760</strain>
    </source>
</reference>
<dbReference type="PANTHER" id="PTHR33877">
    <property type="entry name" value="SLL1193 PROTEIN"/>
    <property type="match status" value="1"/>
</dbReference>
<dbReference type="InterPro" id="IPR003615">
    <property type="entry name" value="HNH_nuc"/>
</dbReference>
<gene>
    <name evidence="2" type="ORF">GCM10007425_10400</name>
</gene>
<dbReference type="GO" id="GO:0008270">
    <property type="term" value="F:zinc ion binding"/>
    <property type="evidence" value="ECO:0007669"/>
    <property type="project" value="InterPro"/>
</dbReference>
<dbReference type="Proteomes" id="UP000616608">
    <property type="component" value="Unassembled WGS sequence"/>
</dbReference>
<comment type="caution">
    <text evidence="2">The sequence shown here is derived from an EMBL/GenBank/DDBJ whole genome shotgun (WGS) entry which is preliminary data.</text>
</comment>
<dbReference type="GO" id="GO:0003676">
    <property type="term" value="F:nucleic acid binding"/>
    <property type="evidence" value="ECO:0007669"/>
    <property type="project" value="InterPro"/>
</dbReference>
<name>A0A917G1T3_9BACI</name>
<proteinExistence type="predicted"/>
<dbReference type="RefSeq" id="WP_188613968.1">
    <property type="nucleotide sequence ID" value="NZ_BMJT01000003.1"/>
</dbReference>
<feature type="domain" description="HNH nuclease" evidence="1">
    <location>
        <begin position="209"/>
        <end position="262"/>
    </location>
</feature>
<dbReference type="SMART" id="SM00507">
    <property type="entry name" value="HNHc"/>
    <property type="match status" value="1"/>
</dbReference>
<evidence type="ECO:0000313" key="2">
    <source>
        <dbReference type="EMBL" id="GGG17911.1"/>
    </source>
</evidence>
<keyword evidence="3" id="KW-1185">Reference proteome</keyword>
<reference evidence="2" key="2">
    <citation type="submission" date="2020-09" db="EMBL/GenBank/DDBJ databases">
        <authorList>
            <person name="Sun Q."/>
            <person name="Zhou Y."/>
        </authorList>
    </citation>
    <scope>NUCLEOTIDE SEQUENCE</scope>
    <source>
        <strain evidence="2">CGMCC 1.15760</strain>
    </source>
</reference>
<dbReference type="InterPro" id="IPR002711">
    <property type="entry name" value="HNH"/>
</dbReference>